<accession>A0A8J2JET6</accession>
<dbReference type="AlphaFoldDB" id="A0A8J2JET6"/>
<feature type="transmembrane region" description="Helical" evidence="1">
    <location>
        <begin position="87"/>
        <end position="110"/>
    </location>
</feature>
<dbReference type="EMBL" id="CAJVCH010052296">
    <property type="protein sequence ID" value="CAG7718286.1"/>
    <property type="molecule type" value="Genomic_DNA"/>
</dbReference>
<keyword evidence="1" id="KW-1133">Transmembrane helix</keyword>
<name>A0A8J2JET6_9HEXA</name>
<reference evidence="2" key="1">
    <citation type="submission" date="2021-06" db="EMBL/GenBank/DDBJ databases">
        <authorList>
            <person name="Hodson N. C."/>
            <person name="Mongue J. A."/>
            <person name="Jaron S. K."/>
        </authorList>
    </citation>
    <scope>NUCLEOTIDE SEQUENCE</scope>
</reference>
<protein>
    <submittedName>
        <fullName evidence="2">Uncharacterized protein</fullName>
    </submittedName>
</protein>
<evidence type="ECO:0000313" key="2">
    <source>
        <dbReference type="EMBL" id="CAG7718286.1"/>
    </source>
</evidence>
<comment type="caution">
    <text evidence="2">The sequence shown here is derived from an EMBL/GenBank/DDBJ whole genome shotgun (WGS) entry which is preliminary data.</text>
</comment>
<feature type="transmembrane region" description="Helical" evidence="1">
    <location>
        <begin position="7"/>
        <end position="30"/>
    </location>
</feature>
<keyword evidence="1" id="KW-0472">Membrane</keyword>
<feature type="transmembrane region" description="Helical" evidence="1">
    <location>
        <begin position="237"/>
        <end position="262"/>
    </location>
</feature>
<proteinExistence type="predicted"/>
<feature type="transmembrane region" description="Helical" evidence="1">
    <location>
        <begin position="268"/>
        <end position="291"/>
    </location>
</feature>
<keyword evidence="1" id="KW-0812">Transmembrane</keyword>
<feature type="transmembrane region" description="Helical" evidence="1">
    <location>
        <begin position="206"/>
        <end position="230"/>
    </location>
</feature>
<keyword evidence="3" id="KW-1185">Reference proteome</keyword>
<dbReference type="Proteomes" id="UP000708208">
    <property type="component" value="Unassembled WGS sequence"/>
</dbReference>
<evidence type="ECO:0000256" key="1">
    <source>
        <dbReference type="SAM" id="Phobius"/>
    </source>
</evidence>
<feature type="non-terminal residue" evidence="2">
    <location>
        <position position="1"/>
    </location>
</feature>
<organism evidence="2 3">
    <name type="scientific">Allacma fusca</name>
    <dbReference type="NCBI Taxonomy" id="39272"/>
    <lineage>
        <taxon>Eukaryota</taxon>
        <taxon>Metazoa</taxon>
        <taxon>Ecdysozoa</taxon>
        <taxon>Arthropoda</taxon>
        <taxon>Hexapoda</taxon>
        <taxon>Collembola</taxon>
        <taxon>Symphypleona</taxon>
        <taxon>Sminthuridae</taxon>
        <taxon>Allacma</taxon>
    </lineage>
</organism>
<gene>
    <name evidence="2" type="ORF">AFUS01_LOCUS7688</name>
</gene>
<feature type="transmembrane region" description="Helical" evidence="1">
    <location>
        <begin position="161"/>
        <end position="186"/>
    </location>
</feature>
<feature type="transmembrane region" description="Helical" evidence="1">
    <location>
        <begin position="50"/>
        <end position="75"/>
    </location>
</feature>
<evidence type="ECO:0000313" key="3">
    <source>
        <dbReference type="Proteomes" id="UP000708208"/>
    </source>
</evidence>
<sequence length="292" mass="32169">MRVNNRSVFKILCISSAVIALVVLFLTSIYLPLLHTLGKCGAQTEHYITAKVACSVAFIGSFLQIVWAFLLLLVWMEDVKKYFIGHITFGTVTFVVAVIIIINVCANIVNNKERGGPTVIPNRIGIQMRLDWNIFGTNFTAAWFCRRSFSDTLARMADMKLIFKILCIVSIVIAAVLLIVAVVYLASLGSPSSRCGNTSQHYKMAIAAGSLAIVGSLLQIVLALLLLLVWKDDMQKYFIFHVIIGTIILIATILVCIHGGIIDCAKCEAFLAFLIIDWLWCFISAVSLCAAE</sequence>